<sequence>MEICASSRNTKCSAPHSVDPERRLHFLSDFPHLIKCLRNGLLTSDYILPQGDASPNSHTDQMGFAAPWLVTRKNLCGISDEL</sequence>
<name>A0A9J6FR24_HAELO</name>
<evidence type="ECO:0008006" key="3">
    <source>
        <dbReference type="Google" id="ProtNLM"/>
    </source>
</evidence>
<reference evidence="1 2" key="1">
    <citation type="journal article" date="2020" name="Cell">
        <title>Large-Scale Comparative Analyses of Tick Genomes Elucidate Their Genetic Diversity and Vector Capacities.</title>
        <authorList>
            <consortium name="Tick Genome and Microbiome Consortium (TIGMIC)"/>
            <person name="Jia N."/>
            <person name="Wang J."/>
            <person name="Shi W."/>
            <person name="Du L."/>
            <person name="Sun Y."/>
            <person name="Zhan W."/>
            <person name="Jiang J.F."/>
            <person name="Wang Q."/>
            <person name="Zhang B."/>
            <person name="Ji P."/>
            <person name="Bell-Sakyi L."/>
            <person name="Cui X.M."/>
            <person name="Yuan T.T."/>
            <person name="Jiang B.G."/>
            <person name="Yang W.F."/>
            <person name="Lam T.T."/>
            <person name="Chang Q.C."/>
            <person name="Ding S.J."/>
            <person name="Wang X.J."/>
            <person name="Zhu J.G."/>
            <person name="Ruan X.D."/>
            <person name="Zhao L."/>
            <person name="Wei J.T."/>
            <person name="Ye R.Z."/>
            <person name="Que T.C."/>
            <person name="Du C.H."/>
            <person name="Zhou Y.H."/>
            <person name="Cheng J.X."/>
            <person name="Dai P.F."/>
            <person name="Guo W.B."/>
            <person name="Han X.H."/>
            <person name="Huang E.J."/>
            <person name="Li L.F."/>
            <person name="Wei W."/>
            <person name="Gao Y.C."/>
            <person name="Liu J.Z."/>
            <person name="Shao H.Z."/>
            <person name="Wang X."/>
            <person name="Wang C.C."/>
            <person name="Yang T.C."/>
            <person name="Huo Q.B."/>
            <person name="Li W."/>
            <person name="Chen H.Y."/>
            <person name="Chen S.E."/>
            <person name="Zhou L.G."/>
            <person name="Ni X.B."/>
            <person name="Tian J.H."/>
            <person name="Sheng Y."/>
            <person name="Liu T."/>
            <person name="Pan Y.S."/>
            <person name="Xia L.Y."/>
            <person name="Li J."/>
            <person name="Zhao F."/>
            <person name="Cao W.C."/>
        </authorList>
    </citation>
    <scope>NUCLEOTIDE SEQUENCE [LARGE SCALE GENOMIC DNA]</scope>
    <source>
        <strain evidence="1">HaeL-2018</strain>
    </source>
</reference>
<dbReference type="Proteomes" id="UP000821853">
    <property type="component" value="Chromosome 10"/>
</dbReference>
<accession>A0A9J6FR24</accession>
<protein>
    <recommendedName>
        <fullName evidence="3">Transposable element P transposase</fullName>
    </recommendedName>
</protein>
<evidence type="ECO:0000313" key="2">
    <source>
        <dbReference type="Proteomes" id="UP000821853"/>
    </source>
</evidence>
<comment type="caution">
    <text evidence="1">The sequence shown here is derived from an EMBL/GenBank/DDBJ whole genome shotgun (WGS) entry which is preliminary data.</text>
</comment>
<dbReference type="AlphaFoldDB" id="A0A9J6FR24"/>
<organism evidence="1 2">
    <name type="scientific">Haemaphysalis longicornis</name>
    <name type="common">Bush tick</name>
    <dbReference type="NCBI Taxonomy" id="44386"/>
    <lineage>
        <taxon>Eukaryota</taxon>
        <taxon>Metazoa</taxon>
        <taxon>Ecdysozoa</taxon>
        <taxon>Arthropoda</taxon>
        <taxon>Chelicerata</taxon>
        <taxon>Arachnida</taxon>
        <taxon>Acari</taxon>
        <taxon>Parasitiformes</taxon>
        <taxon>Ixodida</taxon>
        <taxon>Ixodoidea</taxon>
        <taxon>Ixodidae</taxon>
        <taxon>Haemaphysalinae</taxon>
        <taxon>Haemaphysalis</taxon>
    </lineage>
</organism>
<keyword evidence="2" id="KW-1185">Reference proteome</keyword>
<dbReference type="VEuPathDB" id="VectorBase:HLOH_050413"/>
<proteinExistence type="predicted"/>
<dbReference type="OrthoDB" id="6627680at2759"/>
<evidence type="ECO:0000313" key="1">
    <source>
        <dbReference type="EMBL" id="KAH9364720.1"/>
    </source>
</evidence>
<dbReference type="EMBL" id="JABSTR010000002">
    <property type="protein sequence ID" value="KAH9364720.1"/>
    <property type="molecule type" value="Genomic_DNA"/>
</dbReference>
<gene>
    <name evidence="1" type="ORF">HPB48_022237</name>
</gene>